<keyword evidence="4 9" id="KW-0863">Zinc-finger</keyword>
<keyword evidence="6" id="KW-0805">Transcription regulation</keyword>
<feature type="region of interest" description="Disordered" evidence="10">
    <location>
        <begin position="90"/>
        <end position="172"/>
    </location>
</feature>
<keyword evidence="2" id="KW-0479">Metal-binding</keyword>
<dbReference type="FunFam" id="3.30.160.60:FF:001498">
    <property type="entry name" value="Zinc finger protein 404"/>
    <property type="match status" value="1"/>
</dbReference>
<comment type="subcellular location">
    <subcellularLocation>
        <location evidence="1">Nucleus</location>
    </subcellularLocation>
</comment>
<evidence type="ECO:0000256" key="7">
    <source>
        <dbReference type="ARBA" id="ARBA00023163"/>
    </source>
</evidence>
<evidence type="ECO:0000256" key="4">
    <source>
        <dbReference type="ARBA" id="ARBA00022771"/>
    </source>
</evidence>
<feature type="compositionally biased region" description="Low complexity" evidence="10">
    <location>
        <begin position="143"/>
        <end position="152"/>
    </location>
</feature>
<dbReference type="PROSITE" id="PS00028">
    <property type="entry name" value="ZINC_FINGER_C2H2_1"/>
    <property type="match status" value="4"/>
</dbReference>
<accession>A0AAW0PLS5</accession>
<dbReference type="GO" id="GO:0003677">
    <property type="term" value="F:DNA binding"/>
    <property type="evidence" value="ECO:0007669"/>
    <property type="project" value="UniProtKB-KW"/>
</dbReference>
<keyword evidence="5" id="KW-0862">Zinc</keyword>
<evidence type="ECO:0000259" key="11">
    <source>
        <dbReference type="PROSITE" id="PS50157"/>
    </source>
</evidence>
<evidence type="ECO:0000256" key="5">
    <source>
        <dbReference type="ARBA" id="ARBA00022833"/>
    </source>
</evidence>
<feature type="compositionally biased region" description="Basic and acidic residues" evidence="10">
    <location>
        <begin position="132"/>
        <end position="142"/>
    </location>
</feature>
<dbReference type="SUPFAM" id="SSF57667">
    <property type="entry name" value="beta-beta-alpha zinc fingers"/>
    <property type="match status" value="2"/>
</dbReference>
<evidence type="ECO:0000256" key="6">
    <source>
        <dbReference type="ARBA" id="ARBA00023015"/>
    </source>
</evidence>
<evidence type="ECO:0000256" key="10">
    <source>
        <dbReference type="SAM" id="MobiDB-lite"/>
    </source>
</evidence>
<proteinExistence type="predicted"/>
<dbReference type="Pfam" id="PF00096">
    <property type="entry name" value="zf-C2H2"/>
    <property type="match status" value="3"/>
</dbReference>
<dbReference type="GO" id="GO:0008270">
    <property type="term" value="F:zinc ion binding"/>
    <property type="evidence" value="ECO:0007669"/>
    <property type="project" value="UniProtKB-KW"/>
</dbReference>
<dbReference type="GO" id="GO:0000981">
    <property type="term" value="F:DNA-binding transcription factor activity, RNA polymerase II-specific"/>
    <property type="evidence" value="ECO:0007669"/>
    <property type="project" value="TreeGrafter"/>
</dbReference>
<evidence type="ECO:0000313" key="13">
    <source>
        <dbReference type="Proteomes" id="UP001460270"/>
    </source>
</evidence>
<name>A0AAW0PLS5_9GOBI</name>
<feature type="domain" description="C2H2-type" evidence="11">
    <location>
        <begin position="186"/>
        <end position="213"/>
    </location>
</feature>
<dbReference type="GO" id="GO:0005634">
    <property type="term" value="C:nucleus"/>
    <property type="evidence" value="ECO:0007669"/>
    <property type="project" value="UniProtKB-SubCell"/>
</dbReference>
<dbReference type="PROSITE" id="PS50157">
    <property type="entry name" value="ZINC_FINGER_C2H2_2"/>
    <property type="match status" value="4"/>
</dbReference>
<organism evidence="12 13">
    <name type="scientific">Mugilogobius chulae</name>
    <name type="common">yellowstripe goby</name>
    <dbReference type="NCBI Taxonomy" id="88201"/>
    <lineage>
        <taxon>Eukaryota</taxon>
        <taxon>Metazoa</taxon>
        <taxon>Chordata</taxon>
        <taxon>Craniata</taxon>
        <taxon>Vertebrata</taxon>
        <taxon>Euteleostomi</taxon>
        <taxon>Actinopterygii</taxon>
        <taxon>Neopterygii</taxon>
        <taxon>Teleostei</taxon>
        <taxon>Neoteleostei</taxon>
        <taxon>Acanthomorphata</taxon>
        <taxon>Gobiaria</taxon>
        <taxon>Gobiiformes</taxon>
        <taxon>Gobioidei</taxon>
        <taxon>Gobiidae</taxon>
        <taxon>Gobionellinae</taxon>
        <taxon>Mugilogobius</taxon>
    </lineage>
</organism>
<keyword evidence="8" id="KW-0539">Nucleus</keyword>
<dbReference type="Proteomes" id="UP001460270">
    <property type="component" value="Unassembled WGS sequence"/>
</dbReference>
<dbReference type="EMBL" id="JBBPFD010000004">
    <property type="protein sequence ID" value="KAK7930650.1"/>
    <property type="molecule type" value="Genomic_DNA"/>
</dbReference>
<evidence type="ECO:0000256" key="1">
    <source>
        <dbReference type="ARBA" id="ARBA00004123"/>
    </source>
</evidence>
<dbReference type="SMART" id="SM00355">
    <property type="entry name" value="ZnF_C2H2"/>
    <property type="match status" value="4"/>
</dbReference>
<dbReference type="Pfam" id="PF12874">
    <property type="entry name" value="zf-met"/>
    <property type="match status" value="1"/>
</dbReference>
<dbReference type="PANTHER" id="PTHR24394:SF48">
    <property type="entry name" value="ZINC FINGER PROTEIN 771"/>
    <property type="match status" value="1"/>
</dbReference>
<evidence type="ECO:0000256" key="2">
    <source>
        <dbReference type="ARBA" id="ARBA00022723"/>
    </source>
</evidence>
<feature type="domain" description="C2H2-type" evidence="11">
    <location>
        <begin position="271"/>
        <end position="297"/>
    </location>
</feature>
<dbReference type="PANTHER" id="PTHR24394">
    <property type="entry name" value="ZINC FINGER PROTEIN"/>
    <property type="match status" value="1"/>
</dbReference>
<dbReference type="InterPro" id="IPR013087">
    <property type="entry name" value="Znf_C2H2_type"/>
</dbReference>
<dbReference type="AlphaFoldDB" id="A0AAW0PLS5"/>
<feature type="domain" description="C2H2-type" evidence="11">
    <location>
        <begin position="242"/>
        <end position="270"/>
    </location>
</feature>
<protein>
    <recommendedName>
        <fullName evidence="11">C2H2-type domain-containing protein</fullName>
    </recommendedName>
</protein>
<feature type="domain" description="C2H2-type" evidence="11">
    <location>
        <begin position="214"/>
        <end position="241"/>
    </location>
</feature>
<dbReference type="InterPro" id="IPR036236">
    <property type="entry name" value="Znf_C2H2_sf"/>
</dbReference>
<dbReference type="Gene3D" id="3.30.160.60">
    <property type="entry name" value="Classic Zinc Finger"/>
    <property type="match status" value="4"/>
</dbReference>
<sequence length="297" mass="34744">MSLNNEALRGLVLQRLAVAADEIFALFERTFAQYEQEFQRSKLMQQPREVLYNEDIQTVTVGVDISSDEPIKANHQVTPPVELQYPSVTLKSERQDPVQEIRQDGEEPGCSTDLILDNNRQPYSYSDTDDSSDWRLLDEKTTTTHSNNNATSVEYSAEYQDDSQRSKSFTENTEKQLQIPTWHKIIPCSICNKTFTSNSMLKQHLISHSKHKPFKCPVCKHRFSQKRHFDEHMRIHTGEKPLSCSECDMRFRQQYSLMRHVLSKHSADKPYRCSFCQKGFVEKWHYEVHVRKHLDKA</sequence>
<evidence type="ECO:0000313" key="12">
    <source>
        <dbReference type="EMBL" id="KAK7930650.1"/>
    </source>
</evidence>
<comment type="caution">
    <text evidence="12">The sequence shown here is derived from an EMBL/GenBank/DDBJ whole genome shotgun (WGS) entry which is preliminary data.</text>
</comment>
<keyword evidence="7" id="KW-0804">Transcription</keyword>
<gene>
    <name evidence="12" type="ORF">WMY93_007045</name>
</gene>
<reference evidence="13" key="1">
    <citation type="submission" date="2024-04" db="EMBL/GenBank/DDBJ databases">
        <title>Salinicola lusitanus LLJ914,a marine bacterium isolated from the Okinawa Trough.</title>
        <authorList>
            <person name="Li J."/>
        </authorList>
    </citation>
    <scope>NUCLEOTIDE SEQUENCE [LARGE SCALE GENOMIC DNA]</scope>
</reference>
<evidence type="ECO:0000256" key="8">
    <source>
        <dbReference type="ARBA" id="ARBA00023242"/>
    </source>
</evidence>
<keyword evidence="3" id="KW-0677">Repeat</keyword>
<evidence type="ECO:0000256" key="3">
    <source>
        <dbReference type="ARBA" id="ARBA00022737"/>
    </source>
</evidence>
<evidence type="ECO:0000256" key="9">
    <source>
        <dbReference type="PROSITE-ProRule" id="PRU00042"/>
    </source>
</evidence>
<feature type="compositionally biased region" description="Basic and acidic residues" evidence="10">
    <location>
        <begin position="91"/>
        <end position="105"/>
    </location>
</feature>
<dbReference type="FunFam" id="3.30.160.60:FF:000100">
    <property type="entry name" value="Zinc finger 45-like"/>
    <property type="match status" value="2"/>
</dbReference>
<keyword evidence="13" id="KW-1185">Reference proteome</keyword>